<sequence>MLEYLTRQALDGDYDFLFELKKAAEYDAVKAVFGWDENIQREIHADEWEEARPNIIEVDGNRVGSFLLLDKGDHFYFCRFFLMPKLQGKGLGSRVLNDCLRQADDERKPVRLCYLQGHHVGKLYHKFGFSRCSEDAQFVYMERT</sequence>
<dbReference type="AlphaFoldDB" id="A0A4V1LSX4"/>
<feature type="domain" description="N-acetyltransferase" evidence="1">
    <location>
        <begin position="4"/>
        <end position="144"/>
    </location>
</feature>
<dbReference type="Proteomes" id="UP000290287">
    <property type="component" value="Unassembled WGS sequence"/>
</dbReference>
<dbReference type="InterPro" id="IPR016181">
    <property type="entry name" value="Acyl_CoA_acyltransferase"/>
</dbReference>
<dbReference type="CDD" id="cd04301">
    <property type="entry name" value="NAT_SF"/>
    <property type="match status" value="1"/>
</dbReference>
<comment type="caution">
    <text evidence="2">The sequence shown here is derived from an EMBL/GenBank/DDBJ whole genome shotgun (WGS) entry which is preliminary data.</text>
</comment>
<organism evidence="2 3">
    <name type="scientific">Veronia nyctiphanis</name>
    <dbReference type="NCBI Taxonomy" id="1278244"/>
    <lineage>
        <taxon>Bacteria</taxon>
        <taxon>Pseudomonadati</taxon>
        <taxon>Pseudomonadota</taxon>
        <taxon>Gammaproteobacteria</taxon>
        <taxon>Vibrionales</taxon>
        <taxon>Vibrionaceae</taxon>
        <taxon>Veronia</taxon>
    </lineage>
</organism>
<dbReference type="Pfam" id="PF13673">
    <property type="entry name" value="Acetyltransf_10"/>
    <property type="match status" value="1"/>
</dbReference>
<dbReference type="EMBL" id="PEIB01000011">
    <property type="protein sequence ID" value="RXJ73208.1"/>
    <property type="molecule type" value="Genomic_DNA"/>
</dbReference>
<dbReference type="GO" id="GO:0016747">
    <property type="term" value="F:acyltransferase activity, transferring groups other than amino-acyl groups"/>
    <property type="evidence" value="ECO:0007669"/>
    <property type="project" value="InterPro"/>
</dbReference>
<protein>
    <submittedName>
        <fullName evidence="2">GNAT family N-acetyltransferase</fullName>
    </submittedName>
</protein>
<dbReference type="SUPFAM" id="SSF55729">
    <property type="entry name" value="Acyl-CoA N-acyltransferases (Nat)"/>
    <property type="match status" value="1"/>
</dbReference>
<evidence type="ECO:0000313" key="3">
    <source>
        <dbReference type="Proteomes" id="UP000290287"/>
    </source>
</evidence>
<reference evidence="2 3" key="1">
    <citation type="submission" date="2017-10" db="EMBL/GenBank/DDBJ databases">
        <title>Nyctiphanis sp. nov., isolated from the stomach of the euphausiid Nyctiphanes simplex (Hansen, 1911) in the Gulf of California.</title>
        <authorList>
            <person name="Gomez-Gil B."/>
            <person name="Aguilar-Mendez M."/>
            <person name="Lopez-Cortes A."/>
            <person name="Gomez-Gutierrez J."/>
            <person name="Roque A."/>
            <person name="Lang E."/>
            <person name="Gonzalez-Castillo A."/>
        </authorList>
    </citation>
    <scope>NUCLEOTIDE SEQUENCE [LARGE SCALE GENOMIC DNA]</scope>
    <source>
        <strain evidence="2 3">CAIM 600</strain>
    </source>
</reference>
<gene>
    <name evidence="2" type="ORF">CS022_10695</name>
</gene>
<dbReference type="PROSITE" id="PS51186">
    <property type="entry name" value="GNAT"/>
    <property type="match status" value="1"/>
</dbReference>
<name>A0A4V1LSX4_9GAMM</name>
<accession>A0A4V1LSX4</accession>
<evidence type="ECO:0000313" key="2">
    <source>
        <dbReference type="EMBL" id="RXJ73208.1"/>
    </source>
</evidence>
<dbReference type="OrthoDB" id="5522469at2"/>
<proteinExistence type="predicted"/>
<keyword evidence="3" id="KW-1185">Reference proteome</keyword>
<dbReference type="Gene3D" id="3.40.630.30">
    <property type="match status" value="1"/>
</dbReference>
<evidence type="ECO:0000259" key="1">
    <source>
        <dbReference type="PROSITE" id="PS51186"/>
    </source>
</evidence>
<dbReference type="RefSeq" id="WP_129122256.1">
    <property type="nucleotide sequence ID" value="NZ_PEIB01000011.1"/>
</dbReference>
<keyword evidence="2" id="KW-0808">Transferase</keyword>
<dbReference type="InterPro" id="IPR000182">
    <property type="entry name" value="GNAT_dom"/>
</dbReference>